<feature type="compositionally biased region" description="Low complexity" evidence="1">
    <location>
        <begin position="875"/>
        <end position="886"/>
    </location>
</feature>
<feature type="compositionally biased region" description="Low complexity" evidence="1">
    <location>
        <begin position="94"/>
        <end position="103"/>
    </location>
</feature>
<dbReference type="SUPFAM" id="SSF54160">
    <property type="entry name" value="Chromo domain-like"/>
    <property type="match status" value="1"/>
</dbReference>
<dbReference type="AlphaFoldDB" id="A0A915AKL3"/>
<dbReference type="InterPro" id="IPR013087">
    <property type="entry name" value="Znf_C2H2_type"/>
</dbReference>
<dbReference type="WBParaSite" id="PgR010_g057_t01">
    <property type="protein sequence ID" value="PgR010_g057_t01"/>
    <property type="gene ID" value="PgR010_g057"/>
</dbReference>
<evidence type="ECO:0000313" key="4">
    <source>
        <dbReference type="WBParaSite" id="PgR010_g057_t01"/>
    </source>
</evidence>
<feature type="compositionally biased region" description="Low complexity" evidence="1">
    <location>
        <begin position="400"/>
        <end position="409"/>
    </location>
</feature>
<keyword evidence="3" id="KW-1185">Reference proteome</keyword>
<dbReference type="Gene3D" id="2.40.50.40">
    <property type="match status" value="1"/>
</dbReference>
<proteinExistence type="predicted"/>
<organism evidence="3 5">
    <name type="scientific">Parascaris univalens</name>
    <name type="common">Nematode worm</name>
    <dbReference type="NCBI Taxonomy" id="6257"/>
    <lineage>
        <taxon>Eukaryota</taxon>
        <taxon>Metazoa</taxon>
        <taxon>Ecdysozoa</taxon>
        <taxon>Nematoda</taxon>
        <taxon>Chromadorea</taxon>
        <taxon>Rhabditida</taxon>
        <taxon>Spirurina</taxon>
        <taxon>Ascaridomorpha</taxon>
        <taxon>Ascaridoidea</taxon>
        <taxon>Ascarididae</taxon>
        <taxon>Parascaris</taxon>
    </lineage>
</organism>
<feature type="compositionally biased region" description="Acidic residues" evidence="1">
    <location>
        <begin position="355"/>
        <end position="365"/>
    </location>
</feature>
<accession>A0A915AKL3</accession>
<dbReference type="WBParaSite" id="PgR010_g057_t02">
    <property type="protein sequence ID" value="PgR010_g057_t02"/>
    <property type="gene ID" value="PgR010_g057"/>
</dbReference>
<dbReference type="InterPro" id="IPR039149">
    <property type="entry name" value="ZNF800"/>
</dbReference>
<reference evidence="4 5" key="1">
    <citation type="submission" date="2022-11" db="UniProtKB">
        <authorList>
            <consortium name="WormBaseParasite"/>
        </authorList>
    </citation>
    <scope>IDENTIFICATION</scope>
</reference>
<feature type="compositionally biased region" description="Basic residues" evidence="1">
    <location>
        <begin position="562"/>
        <end position="586"/>
    </location>
</feature>
<feature type="compositionally biased region" description="Basic and acidic residues" evidence="1">
    <location>
        <begin position="317"/>
        <end position="329"/>
    </location>
</feature>
<feature type="domain" description="Chromo" evidence="2">
    <location>
        <begin position="497"/>
        <end position="557"/>
    </location>
</feature>
<feature type="compositionally biased region" description="Polar residues" evidence="1">
    <location>
        <begin position="340"/>
        <end position="351"/>
    </location>
</feature>
<dbReference type="PANTHER" id="PTHR21020">
    <property type="entry name" value="ZINC FINGER PROTEIN 800"/>
    <property type="match status" value="1"/>
</dbReference>
<dbReference type="CDD" id="cd00024">
    <property type="entry name" value="CD_CSD"/>
    <property type="match status" value="1"/>
</dbReference>
<dbReference type="SMART" id="SM00355">
    <property type="entry name" value="ZnF_C2H2"/>
    <property type="match status" value="5"/>
</dbReference>
<feature type="compositionally biased region" description="Basic and acidic residues" evidence="1">
    <location>
        <begin position="618"/>
        <end position="647"/>
    </location>
</feature>
<dbReference type="Proteomes" id="UP000887569">
    <property type="component" value="Unplaced"/>
</dbReference>
<evidence type="ECO:0000313" key="5">
    <source>
        <dbReference type="WBParaSite" id="PgR010_g057_t02"/>
    </source>
</evidence>
<feature type="region of interest" description="Disordered" evidence="1">
    <location>
        <begin position="94"/>
        <end position="119"/>
    </location>
</feature>
<dbReference type="PANTHER" id="PTHR21020:SF0">
    <property type="entry name" value="ZINC FINGER PROTEIN 800"/>
    <property type="match status" value="1"/>
</dbReference>
<dbReference type="PROSITE" id="PS50013">
    <property type="entry name" value="CHROMO_2"/>
    <property type="match status" value="1"/>
</dbReference>
<name>A0A915AKL3_PARUN</name>
<evidence type="ECO:0000313" key="3">
    <source>
        <dbReference type="Proteomes" id="UP000887569"/>
    </source>
</evidence>
<dbReference type="InterPro" id="IPR000953">
    <property type="entry name" value="Chromo/chromo_shadow_dom"/>
</dbReference>
<feature type="region of interest" description="Disordered" evidence="1">
    <location>
        <begin position="549"/>
        <end position="659"/>
    </location>
</feature>
<feature type="compositionally biased region" description="Basic residues" evidence="1">
    <location>
        <begin position="648"/>
        <end position="657"/>
    </location>
</feature>
<dbReference type="InterPro" id="IPR016197">
    <property type="entry name" value="Chromo-like_dom_sf"/>
</dbReference>
<evidence type="ECO:0000256" key="1">
    <source>
        <dbReference type="SAM" id="MobiDB-lite"/>
    </source>
</evidence>
<feature type="region of interest" description="Disordered" evidence="1">
    <location>
        <begin position="317"/>
        <end position="432"/>
    </location>
</feature>
<feature type="region of interest" description="Disordered" evidence="1">
    <location>
        <begin position="868"/>
        <end position="895"/>
    </location>
</feature>
<evidence type="ECO:0000259" key="2">
    <source>
        <dbReference type="PROSITE" id="PS50013"/>
    </source>
</evidence>
<sequence>MFRGGEDQALLHPTIASGATGVEGLVGFWRNSTVEVKNLMRKECDVILECRYCRNLFRSIINFVTHKRSYCRGRFESITAQTVLSEFATNALSSESVSNGSNSNEDRNRNEQQPKRTKGILKRTNIIGALSKRIEHYALTLPDSNNTMDLHTLPRISRPIPTTTFENGEQVIETMPHAIATKESLPQERVPLVIPQDYSYRYREMNLRYRRNDPTKHDVIREVGSNEIAVMDALCKYVVSVIDLASMSCLHSDCKDKRPFSSVFTLAYHVTVKHNRRWLPDRRIPCFLCSAGFTTYDLLMVHLKEEHYHYHVEHCTARAKQEEERSEPKRGRKPKFAHKVSSNGRSRSLSPMSEDFVETDESIGEESDREHEHEEELEEDMTEHVDKSEADGENVRDSETSSPPQSLSSVNMDLEAGSPEWGIDPPHLTPELENPIDDRDEFEAQMAMIRETVEYLVSTVVDGVDGDGDGERERCTAEVQEEENASNSITTMATLAHEVSAIEACELREDGRYFRIRWKGKNKRTWELDENLKNDRTAMKLIAKFLKTRNPKQEMTTSSKIAKIRLPRKIRRKSTHFSQIKRRRLGSTKTEHEKEEKEGFEKSPVEKNVSKRRGRKQRLTDKSVSKSPEDTRDDASGHSDDTDEVPKRRPSRHRRKPNWIDDVNFVTAFKKKRPRQSASNEVEVNTEEVIDGVSASILNTPSLETSAKLKTSVIGEDGTCDPTCLPLVSSLNEPVDIAPLTTFPEASILSNEGSLSRQPSPDLVLPPDEKPLLIVENGKERLYKSVSPRARSNSPGSIGPHSVASDPGVVLPVSFVTPVRRYGSECSPIVITPKSARKDKELVDSRFSYTPRARKLKFGEEDLRHEYYEEHDENTAGSSSSTGPSNSRRKQNLSKINENDNITIVRLANGRAPPRPEDLSEVPVYLTEIQRDLFFSFIRPASASTEGAQKCMQCGKIVANMMEGRRHAVGHLRIMRLRCSLCDSGSFFCSDMRTHLQYRHCPKLYLAPRGYVQPGDMVPCMTRRQADELTKLVDPQKPGRVMYTSGKIVSSTNPVPYYPDPEIEKRVLGSLQPATADVVPQTGHSDGASTDDYN</sequence>
<feature type="compositionally biased region" description="Basic and acidic residues" evidence="1">
    <location>
        <begin position="104"/>
        <end position="114"/>
    </location>
</feature>
<dbReference type="PROSITE" id="PS00028">
    <property type="entry name" value="ZINC_FINGER_C2H2_1"/>
    <property type="match status" value="1"/>
</dbReference>
<feature type="compositionally biased region" description="Basic and acidic residues" evidence="1">
    <location>
        <begin position="382"/>
        <end position="399"/>
    </location>
</feature>
<feature type="compositionally biased region" description="Basic and acidic residues" evidence="1">
    <location>
        <begin position="589"/>
        <end position="609"/>
    </location>
</feature>
<feature type="region of interest" description="Disordered" evidence="1">
    <location>
        <begin position="785"/>
        <end position="804"/>
    </location>
</feature>
<protein>
    <submittedName>
        <fullName evidence="4 5">Chromo domain-containing protein</fullName>
    </submittedName>
</protein>